<feature type="compositionally biased region" description="Polar residues" evidence="1">
    <location>
        <begin position="571"/>
        <end position="584"/>
    </location>
</feature>
<feature type="region of interest" description="Disordered" evidence="1">
    <location>
        <begin position="116"/>
        <end position="139"/>
    </location>
</feature>
<feature type="region of interest" description="Disordered" evidence="1">
    <location>
        <begin position="571"/>
        <end position="590"/>
    </location>
</feature>
<feature type="region of interest" description="Disordered" evidence="1">
    <location>
        <begin position="384"/>
        <end position="412"/>
    </location>
</feature>
<organism evidence="2 3">
    <name type="scientific">Drechslerella dactyloides</name>
    <name type="common">Nematode-trapping fungus</name>
    <name type="synonym">Arthrobotrys dactyloides</name>
    <dbReference type="NCBI Taxonomy" id="74499"/>
    <lineage>
        <taxon>Eukaryota</taxon>
        <taxon>Fungi</taxon>
        <taxon>Dikarya</taxon>
        <taxon>Ascomycota</taxon>
        <taxon>Pezizomycotina</taxon>
        <taxon>Orbiliomycetes</taxon>
        <taxon>Orbiliales</taxon>
        <taxon>Orbiliaceae</taxon>
        <taxon>Drechslerella</taxon>
    </lineage>
</organism>
<dbReference type="AlphaFoldDB" id="A0AAD6J6D8"/>
<evidence type="ECO:0000313" key="3">
    <source>
        <dbReference type="Proteomes" id="UP001221413"/>
    </source>
</evidence>
<protein>
    <submittedName>
        <fullName evidence="2">Uncharacterized protein</fullName>
    </submittedName>
</protein>
<dbReference type="EMBL" id="JAQGDS010000001">
    <property type="protein sequence ID" value="KAJ6264966.1"/>
    <property type="molecule type" value="Genomic_DNA"/>
</dbReference>
<dbReference type="Proteomes" id="UP001221413">
    <property type="component" value="Unassembled WGS sequence"/>
</dbReference>
<keyword evidence="3" id="KW-1185">Reference proteome</keyword>
<feature type="region of interest" description="Disordered" evidence="1">
    <location>
        <begin position="1"/>
        <end position="37"/>
    </location>
</feature>
<accession>A0AAD6J6D8</accession>
<name>A0AAD6J6D8_DREDA</name>
<sequence>MSTSNPKDVPNVKEHAGKSGATAAAAKQLLDGDQSESVDDAIKKIKAMATERIRQRAAASRAAQDAESKASDSTVDKDFNMSNFPHVDKTTSDTIDILATSAANLTIEAELASKVKEKQDKENLDDTLEAPKSASVVEPTKPEIVDAQAAKLKDYKAAYLKASDVKTADVKSSDVKTADVKTSGVKAPDAKASNTISTATPKLGTIVVPKVRPKSSEPKLPQNEDGFSPQPWVKRRYTIAQLLLLGEIIPYVICPRDRFNIQIFSYDIVHIPGLGNESTGNAVVDHQILTLNLRTELVAFQFFTTYGYRYLERFKSPDHTLFVKGLWVEVRGSAGLRDHGGYRNAYRPKPYTACINEGLVKENQEAEVLAAEQQRFNHANSVATHFRGRGGRGGQRGGYRAGSARGGGHRTTFSTASTEQLLMMRDDKNIPVPALSLTPYTGPRTPIASNDAVAAMAQEAGTFRDLFENYADNQLVRNEIEHAAALGGNAAGDVVGLVEQELAEKKAEITNKWGEIYGYTVQEPKGELVSKPGGLQGNSSTPEQQMQYIQYMLQTPLAPVLSTTHAAGNLTPSAQLAQPSTPMSDNMEEM</sequence>
<reference evidence="2" key="1">
    <citation type="submission" date="2023-01" db="EMBL/GenBank/DDBJ databases">
        <title>The chitinases involved in constricting ring structure development in the nematode-trapping fungus Drechslerella dactyloides.</title>
        <authorList>
            <person name="Wang R."/>
            <person name="Zhang L."/>
            <person name="Tang P."/>
            <person name="Li S."/>
            <person name="Liang L."/>
        </authorList>
    </citation>
    <scope>NUCLEOTIDE SEQUENCE</scope>
    <source>
        <strain evidence="2">YMF1.00031</strain>
    </source>
</reference>
<feature type="compositionally biased region" description="Gly residues" evidence="1">
    <location>
        <begin position="391"/>
        <end position="406"/>
    </location>
</feature>
<feature type="compositionally biased region" description="Low complexity" evidence="1">
    <location>
        <begin position="18"/>
        <end position="27"/>
    </location>
</feature>
<comment type="caution">
    <text evidence="2">The sequence shown here is derived from an EMBL/GenBank/DDBJ whole genome shotgun (WGS) entry which is preliminary data.</text>
</comment>
<feature type="compositionally biased region" description="Basic and acidic residues" evidence="1">
    <location>
        <begin position="64"/>
        <end position="79"/>
    </location>
</feature>
<proteinExistence type="predicted"/>
<gene>
    <name evidence="2" type="ORF">Dda_1120</name>
</gene>
<evidence type="ECO:0000256" key="1">
    <source>
        <dbReference type="SAM" id="MobiDB-lite"/>
    </source>
</evidence>
<feature type="region of interest" description="Disordered" evidence="1">
    <location>
        <begin position="52"/>
        <end position="86"/>
    </location>
</feature>
<evidence type="ECO:0000313" key="2">
    <source>
        <dbReference type="EMBL" id="KAJ6264966.1"/>
    </source>
</evidence>